<organism evidence="3 4">
    <name type="scientific">Orchesella dallaii</name>
    <dbReference type="NCBI Taxonomy" id="48710"/>
    <lineage>
        <taxon>Eukaryota</taxon>
        <taxon>Metazoa</taxon>
        <taxon>Ecdysozoa</taxon>
        <taxon>Arthropoda</taxon>
        <taxon>Hexapoda</taxon>
        <taxon>Collembola</taxon>
        <taxon>Entomobryomorpha</taxon>
        <taxon>Entomobryoidea</taxon>
        <taxon>Orchesellidae</taxon>
        <taxon>Orchesellinae</taxon>
        <taxon>Orchesella</taxon>
    </lineage>
</organism>
<reference evidence="3 4" key="1">
    <citation type="submission" date="2024-08" db="EMBL/GenBank/DDBJ databases">
        <authorList>
            <person name="Cucini C."/>
            <person name="Frati F."/>
        </authorList>
    </citation>
    <scope>NUCLEOTIDE SEQUENCE [LARGE SCALE GENOMIC DNA]</scope>
</reference>
<evidence type="ECO:0000259" key="2">
    <source>
        <dbReference type="PROSITE" id="PS51412"/>
    </source>
</evidence>
<keyword evidence="4" id="KW-1185">Reference proteome</keyword>
<evidence type="ECO:0000256" key="1">
    <source>
        <dbReference type="ARBA" id="ARBA00022473"/>
    </source>
</evidence>
<dbReference type="Pfam" id="PF01823">
    <property type="entry name" value="MACPF"/>
    <property type="match status" value="1"/>
</dbReference>
<evidence type="ECO:0000313" key="4">
    <source>
        <dbReference type="Proteomes" id="UP001642540"/>
    </source>
</evidence>
<protein>
    <recommendedName>
        <fullName evidence="2">MACPF domain-containing protein</fullName>
    </recommendedName>
</protein>
<evidence type="ECO:0000313" key="3">
    <source>
        <dbReference type="EMBL" id="CAL8138846.1"/>
    </source>
</evidence>
<dbReference type="PROSITE" id="PS51412">
    <property type="entry name" value="MACPF_2"/>
    <property type="match status" value="1"/>
</dbReference>
<dbReference type="Proteomes" id="UP001642540">
    <property type="component" value="Unassembled WGS sequence"/>
</dbReference>
<name>A0ABP1RY40_9HEXA</name>
<sequence>MAMAAHLPQTLREFSQIFGNASIMEIMKKIQSPGLLTPTQSAIWKYSGGALILGRPLNTVMIFMGGASGAGKSTTINELFEDTGLCSTSSSTSETKHPVRLRKQLNVTRESPPVIGNLTFVDVPGAFDTDGKNEVANFASIRKFRDSSLELQSRKAVAKVVPNCAATVYPNVILFVVNATDNRILGPNSFFRKSLESFKLHDLFDKKHPNLIIVLSHARSIGGKAKFTKLLQEKTQNIRKVTQEVLGVTDVDVVPVENDGDGQDLDKRGDFYVLPNGELSHYNLFQAMRKIFIRNNDIMGRLFTGWYFGPSCPEKKTKAVVDTSKMELEAIDVALAGQALQDLHIPVSADSIIPQYNFQSLGRGYCPVTEEVKPVFLLNETGSPASLPMKTVKIENSTFLIPKLINEYVQKRSRFQRISFYEKEEYQNHMKASYGIEAGFKLIVSASSEGRWISGGEGSYSSSLIKMVQELQVATFKLDNPRERVTNTNFLKELRSLPNKYDHNTAPEFRSFFSRWGTHLVYEGALGGAIQLNCTLQRTSLTKDKLQEIEGQVSAIFKGFSGSGHVETQALAKGLKTVGVSNEHLEIDGGDPPPLITLESVNSSQLQAWAQTISKKPVELRQSMKLYPYFNLLNNGPELESLRGATREYMADALEARIQAAIKRAEVAEQAVTEAVQAPPPSAKCFPKGTLVELWGGERRKIELLSPDDDSQMKTVSFQSNLIGKDSLKLGKVSKTHFCTFLDLKSEEMVEYLVFHFSNGKKLIVSEAHMIFQYIPGGTKDGVKTVKGKQAKHFKIGEMAVYLGKSSTGEEEIETPVIEDIKVEMHVGAYAPLTMAGTFFADGFLVSSYANTNSFLQAQMALLPLKMWCKMSRRNIKKTEDNGGNSEVIPVLQKEGIHPFAKFLMNVRKSVTSFGSSG</sequence>
<dbReference type="InterPro" id="IPR001767">
    <property type="entry name" value="Hedgehog_Hint"/>
</dbReference>
<dbReference type="PANTHER" id="PTHR11889">
    <property type="entry name" value="HEDGEHOG"/>
    <property type="match status" value="1"/>
</dbReference>
<dbReference type="SUPFAM" id="SSF51294">
    <property type="entry name" value="Hedgehog/intein (Hint) domain"/>
    <property type="match status" value="1"/>
</dbReference>
<dbReference type="InterPro" id="IPR050387">
    <property type="entry name" value="Hedgehog_Signaling"/>
</dbReference>
<dbReference type="Pfam" id="PF01079">
    <property type="entry name" value="Hint"/>
    <property type="match status" value="1"/>
</dbReference>
<dbReference type="EMBL" id="CAXLJM020000124">
    <property type="protein sequence ID" value="CAL8138846.1"/>
    <property type="molecule type" value="Genomic_DNA"/>
</dbReference>
<keyword evidence="1" id="KW-0217">Developmental protein</keyword>
<dbReference type="Gene3D" id="3.40.50.300">
    <property type="entry name" value="P-loop containing nucleotide triphosphate hydrolases"/>
    <property type="match status" value="1"/>
</dbReference>
<dbReference type="InterPro" id="IPR006073">
    <property type="entry name" value="GTP-bd"/>
</dbReference>
<dbReference type="InterPro" id="IPR027417">
    <property type="entry name" value="P-loop_NTPase"/>
</dbReference>
<dbReference type="PANTHER" id="PTHR11889:SF31">
    <property type="entry name" value="PROTEIN HEDGEHOG"/>
    <property type="match status" value="1"/>
</dbReference>
<dbReference type="InterPro" id="IPR001657">
    <property type="entry name" value="Hedgehog"/>
</dbReference>
<dbReference type="Gene3D" id="2.170.16.10">
    <property type="entry name" value="Hedgehog/Intein (Hint) domain"/>
    <property type="match status" value="1"/>
</dbReference>
<dbReference type="InterPro" id="IPR020864">
    <property type="entry name" value="MACPF"/>
</dbReference>
<proteinExistence type="predicted"/>
<dbReference type="InterPro" id="IPR036844">
    <property type="entry name" value="Hint_dom_sf"/>
</dbReference>
<dbReference type="SUPFAM" id="SSF52540">
    <property type="entry name" value="P-loop containing nucleoside triphosphate hydrolases"/>
    <property type="match status" value="1"/>
</dbReference>
<dbReference type="CDD" id="cd00081">
    <property type="entry name" value="Hint"/>
    <property type="match status" value="1"/>
</dbReference>
<feature type="domain" description="MACPF" evidence="2">
    <location>
        <begin position="344"/>
        <end position="665"/>
    </location>
</feature>
<dbReference type="SMART" id="SM00457">
    <property type="entry name" value="MACPF"/>
    <property type="match status" value="1"/>
</dbReference>
<gene>
    <name evidence="3" type="ORF">ODALV1_LOCUS27561</name>
</gene>
<dbReference type="Pfam" id="PF01926">
    <property type="entry name" value="MMR_HSR1"/>
    <property type="match status" value="1"/>
</dbReference>
<accession>A0ABP1RY40</accession>
<comment type="caution">
    <text evidence="3">The sequence shown here is derived from an EMBL/GenBank/DDBJ whole genome shotgun (WGS) entry which is preliminary data.</text>
</comment>
<dbReference type="PRINTS" id="PR00632">
    <property type="entry name" value="SONICHHOG"/>
</dbReference>
<dbReference type="CDD" id="cd00882">
    <property type="entry name" value="Ras_like_GTPase"/>
    <property type="match status" value="1"/>
</dbReference>